<accession>A0A0G1FSE9</accession>
<sequence>MSKINLTPKSGYFGEFGGNFTSELLYPALFELRKVFSKLKKDRHFLKTYRGYLGSYAGRPTPLYFASNLSDFIGCRVYLKREDLVNGGSHKLNNTLGQVLLTKTLGKKEIITETAAGMNGVATAMAAAALGLTCKVFMGVRDMERQRLNAQKVKLLGGEIIPVKRGEGVLKDAVSEAMVYWIRNIHTCHYLIGSTVGPDPFPEMAAFFQKIIGFETRMQIFQQEKRLPGKIIACGSGGSNAIGIFQAFVNDSCELIFVEGAESAALSSGSAGIFQGTKTYILQDEYGMDRKTTSRAAGLNYPARGPQISYLYKLGRIKAETVNNREAVAAFRETVRLEGLLPALETCHALAYLLRNKGKFSQKELIVVNFSGRGDKDMETVLKI</sequence>
<evidence type="ECO:0000256" key="1">
    <source>
        <dbReference type="ARBA" id="ARBA00001933"/>
    </source>
</evidence>
<dbReference type="HAMAP" id="MF_00133">
    <property type="entry name" value="Trp_synth_beta"/>
    <property type="match status" value="1"/>
</dbReference>
<evidence type="ECO:0000256" key="2">
    <source>
        <dbReference type="ARBA" id="ARBA00004733"/>
    </source>
</evidence>
<evidence type="ECO:0000256" key="7">
    <source>
        <dbReference type="ARBA" id="ARBA00022898"/>
    </source>
</evidence>
<gene>
    <name evidence="11" type="primary">trpB</name>
    <name evidence="13" type="ORF">UV73_C0004G0088</name>
</gene>
<dbReference type="AlphaFoldDB" id="A0A0G1FSE9"/>
<dbReference type="Proteomes" id="UP000034894">
    <property type="component" value="Unassembled WGS sequence"/>
</dbReference>
<evidence type="ECO:0000256" key="4">
    <source>
        <dbReference type="ARBA" id="ARBA00011270"/>
    </source>
</evidence>
<keyword evidence="5 11" id="KW-0028">Amino-acid biosynthesis</keyword>
<dbReference type="PATRIC" id="fig|1618443.3.peg.745"/>
<keyword evidence="6 11" id="KW-0822">Tryptophan biosynthesis</keyword>
<dbReference type="SUPFAM" id="SSF53686">
    <property type="entry name" value="Tryptophan synthase beta subunit-like PLP-dependent enzymes"/>
    <property type="match status" value="1"/>
</dbReference>
<dbReference type="InterPro" id="IPR023026">
    <property type="entry name" value="Trp_synth_beta/beta-like"/>
</dbReference>
<dbReference type="InterPro" id="IPR001926">
    <property type="entry name" value="TrpB-like_PALP"/>
</dbReference>
<feature type="domain" description="Tryptophan synthase beta chain-like PALP" evidence="12">
    <location>
        <begin position="56"/>
        <end position="372"/>
    </location>
</feature>
<organism evidence="13 14">
    <name type="scientific">Candidatus Gottesmanbacteria bacterium GW2011_GWA2_43_14</name>
    <dbReference type="NCBI Taxonomy" id="1618443"/>
    <lineage>
        <taxon>Bacteria</taxon>
        <taxon>Candidatus Gottesmaniibacteriota</taxon>
    </lineage>
</organism>
<dbReference type="PANTHER" id="PTHR48077:SF3">
    <property type="entry name" value="TRYPTOPHAN SYNTHASE"/>
    <property type="match status" value="1"/>
</dbReference>
<feature type="modified residue" description="N6-(pyridoxal phosphate)lysine" evidence="11">
    <location>
        <position position="91"/>
    </location>
</feature>
<comment type="similarity">
    <text evidence="3 11">Belongs to the TrpB family.</text>
</comment>
<dbReference type="EMBL" id="LCFP01000004">
    <property type="protein sequence ID" value="KKS97946.1"/>
    <property type="molecule type" value="Genomic_DNA"/>
</dbReference>
<evidence type="ECO:0000256" key="10">
    <source>
        <dbReference type="ARBA" id="ARBA00049047"/>
    </source>
</evidence>
<comment type="pathway">
    <text evidence="2 11">Amino-acid biosynthesis; L-tryptophan biosynthesis; L-tryptophan from chorismate: step 5/5.</text>
</comment>
<evidence type="ECO:0000259" key="12">
    <source>
        <dbReference type="Pfam" id="PF00291"/>
    </source>
</evidence>
<proteinExistence type="inferred from homology"/>
<dbReference type="InterPro" id="IPR006653">
    <property type="entry name" value="Trp_synth_b_CS"/>
</dbReference>
<reference evidence="13 14" key="1">
    <citation type="journal article" date="2015" name="Nature">
        <title>rRNA introns, odd ribosomes, and small enigmatic genomes across a large radiation of phyla.</title>
        <authorList>
            <person name="Brown C.T."/>
            <person name="Hug L.A."/>
            <person name="Thomas B.C."/>
            <person name="Sharon I."/>
            <person name="Castelle C.J."/>
            <person name="Singh A."/>
            <person name="Wilkins M.J."/>
            <person name="Williams K.H."/>
            <person name="Banfield J.F."/>
        </authorList>
    </citation>
    <scope>NUCLEOTIDE SEQUENCE [LARGE SCALE GENOMIC DNA]</scope>
</reference>
<dbReference type="PIRSF" id="PIRSF001413">
    <property type="entry name" value="Trp_syn_beta"/>
    <property type="match status" value="1"/>
</dbReference>
<evidence type="ECO:0000313" key="13">
    <source>
        <dbReference type="EMBL" id="KKS97946.1"/>
    </source>
</evidence>
<dbReference type="STRING" id="1618443.UV73_C0004G0088"/>
<dbReference type="InterPro" id="IPR036052">
    <property type="entry name" value="TrpB-like_PALP_sf"/>
</dbReference>
<dbReference type="Gene3D" id="3.40.50.1100">
    <property type="match status" value="2"/>
</dbReference>
<comment type="catalytic activity">
    <reaction evidence="10 11">
        <text>(1S,2R)-1-C-(indol-3-yl)glycerol 3-phosphate + L-serine = D-glyceraldehyde 3-phosphate + L-tryptophan + H2O</text>
        <dbReference type="Rhea" id="RHEA:10532"/>
        <dbReference type="ChEBI" id="CHEBI:15377"/>
        <dbReference type="ChEBI" id="CHEBI:33384"/>
        <dbReference type="ChEBI" id="CHEBI:57912"/>
        <dbReference type="ChEBI" id="CHEBI:58866"/>
        <dbReference type="ChEBI" id="CHEBI:59776"/>
        <dbReference type="EC" id="4.2.1.20"/>
    </reaction>
</comment>
<comment type="function">
    <text evidence="11">The beta subunit is responsible for the synthesis of L-tryptophan from indole and L-serine.</text>
</comment>
<evidence type="ECO:0000256" key="3">
    <source>
        <dbReference type="ARBA" id="ARBA00009982"/>
    </source>
</evidence>
<keyword evidence="7 11" id="KW-0663">Pyridoxal phosphate</keyword>
<keyword evidence="9 11" id="KW-0456">Lyase</keyword>
<dbReference type="PANTHER" id="PTHR48077">
    <property type="entry name" value="TRYPTOPHAN SYNTHASE-RELATED"/>
    <property type="match status" value="1"/>
</dbReference>
<dbReference type="UniPathway" id="UPA00035">
    <property type="reaction ID" value="UER00044"/>
</dbReference>
<evidence type="ECO:0000313" key="14">
    <source>
        <dbReference type="Proteomes" id="UP000034894"/>
    </source>
</evidence>
<dbReference type="PROSITE" id="PS00168">
    <property type="entry name" value="TRP_SYNTHASE_BETA"/>
    <property type="match status" value="1"/>
</dbReference>
<comment type="subunit">
    <text evidence="4 11">Tetramer of two alpha and two beta chains.</text>
</comment>
<comment type="cofactor">
    <cofactor evidence="1 11">
        <name>pyridoxal 5'-phosphate</name>
        <dbReference type="ChEBI" id="CHEBI:597326"/>
    </cofactor>
</comment>
<dbReference type="NCBIfam" id="TIGR00263">
    <property type="entry name" value="trpB"/>
    <property type="match status" value="1"/>
</dbReference>
<keyword evidence="8 11" id="KW-0057">Aromatic amino acid biosynthesis</keyword>
<evidence type="ECO:0000256" key="8">
    <source>
        <dbReference type="ARBA" id="ARBA00023141"/>
    </source>
</evidence>
<name>A0A0G1FSE9_9BACT</name>
<evidence type="ECO:0000256" key="11">
    <source>
        <dbReference type="HAMAP-Rule" id="MF_00133"/>
    </source>
</evidence>
<evidence type="ECO:0000256" key="5">
    <source>
        <dbReference type="ARBA" id="ARBA00022605"/>
    </source>
</evidence>
<evidence type="ECO:0000256" key="9">
    <source>
        <dbReference type="ARBA" id="ARBA00023239"/>
    </source>
</evidence>
<comment type="caution">
    <text evidence="13">The sequence shown here is derived from an EMBL/GenBank/DDBJ whole genome shotgun (WGS) entry which is preliminary data.</text>
</comment>
<dbReference type="Pfam" id="PF00291">
    <property type="entry name" value="PALP"/>
    <property type="match status" value="1"/>
</dbReference>
<dbReference type="GO" id="GO:0004834">
    <property type="term" value="F:tryptophan synthase activity"/>
    <property type="evidence" value="ECO:0007669"/>
    <property type="project" value="UniProtKB-UniRule"/>
</dbReference>
<dbReference type="EC" id="4.2.1.20" evidence="11"/>
<evidence type="ECO:0000256" key="6">
    <source>
        <dbReference type="ARBA" id="ARBA00022822"/>
    </source>
</evidence>
<dbReference type="InterPro" id="IPR006654">
    <property type="entry name" value="Trp_synth_beta"/>
</dbReference>
<protein>
    <recommendedName>
        <fullName evidence="11">Tryptophan synthase beta chain</fullName>
        <ecNumber evidence="11">4.2.1.20</ecNumber>
    </recommendedName>
</protein>
<dbReference type="GO" id="GO:0005737">
    <property type="term" value="C:cytoplasm"/>
    <property type="evidence" value="ECO:0007669"/>
    <property type="project" value="TreeGrafter"/>
</dbReference>